<dbReference type="Pfam" id="PF14258">
    <property type="entry name" value="DUF4350"/>
    <property type="match status" value="1"/>
</dbReference>
<evidence type="ECO:0000313" key="4">
    <source>
        <dbReference type="EMBL" id="TWJ12833.1"/>
    </source>
</evidence>
<dbReference type="OrthoDB" id="5241668at2"/>
<evidence type="ECO:0000259" key="3">
    <source>
        <dbReference type="Pfam" id="PF14258"/>
    </source>
</evidence>
<feature type="compositionally biased region" description="Basic and acidic residues" evidence="1">
    <location>
        <begin position="7"/>
        <end position="16"/>
    </location>
</feature>
<comment type="caution">
    <text evidence="4">The sequence shown here is derived from an EMBL/GenBank/DDBJ whole genome shotgun (WGS) entry which is preliminary data.</text>
</comment>
<feature type="transmembrane region" description="Helical" evidence="2">
    <location>
        <begin position="28"/>
        <end position="47"/>
    </location>
</feature>
<feature type="domain" description="DUF4350" evidence="3">
    <location>
        <begin position="60"/>
        <end position="235"/>
    </location>
</feature>
<proteinExistence type="predicted"/>
<dbReference type="InterPro" id="IPR025646">
    <property type="entry name" value="DUF4350"/>
</dbReference>
<accession>A0A562V4M8</accession>
<organism evidence="4 5">
    <name type="scientific">Stackebrandtia albiflava</name>
    <dbReference type="NCBI Taxonomy" id="406432"/>
    <lineage>
        <taxon>Bacteria</taxon>
        <taxon>Bacillati</taxon>
        <taxon>Actinomycetota</taxon>
        <taxon>Actinomycetes</taxon>
        <taxon>Glycomycetales</taxon>
        <taxon>Glycomycetaceae</taxon>
        <taxon>Stackebrandtia</taxon>
    </lineage>
</organism>
<dbReference type="Proteomes" id="UP000321617">
    <property type="component" value="Unassembled WGS sequence"/>
</dbReference>
<dbReference type="EMBL" id="VLLL01000006">
    <property type="protein sequence ID" value="TWJ12833.1"/>
    <property type="molecule type" value="Genomic_DNA"/>
</dbReference>
<protein>
    <recommendedName>
        <fullName evidence="3">DUF4350 domain-containing protein</fullName>
    </recommendedName>
</protein>
<name>A0A562V4M8_9ACTN</name>
<keyword evidence="5" id="KW-1185">Reference proteome</keyword>
<dbReference type="RefSeq" id="WP_147140244.1">
    <property type="nucleotide sequence ID" value="NZ_BAABIJ010000002.1"/>
</dbReference>
<dbReference type="AlphaFoldDB" id="A0A562V4M8"/>
<keyword evidence="2" id="KW-0472">Membrane</keyword>
<evidence type="ECO:0000313" key="5">
    <source>
        <dbReference type="Proteomes" id="UP000321617"/>
    </source>
</evidence>
<feature type="transmembrane region" description="Helical" evidence="2">
    <location>
        <begin position="293"/>
        <end position="311"/>
    </location>
</feature>
<reference evidence="4 5" key="1">
    <citation type="journal article" date="2013" name="Stand. Genomic Sci.">
        <title>Genomic Encyclopedia of Type Strains, Phase I: The one thousand microbial genomes (KMG-I) project.</title>
        <authorList>
            <person name="Kyrpides N.C."/>
            <person name="Woyke T."/>
            <person name="Eisen J.A."/>
            <person name="Garrity G."/>
            <person name="Lilburn T.G."/>
            <person name="Beck B.J."/>
            <person name="Whitman W.B."/>
            <person name="Hugenholtz P."/>
            <person name="Klenk H.P."/>
        </authorList>
    </citation>
    <scope>NUCLEOTIDE SEQUENCE [LARGE SCALE GENOMIC DNA]</scope>
    <source>
        <strain evidence="4 5">DSM 45044</strain>
    </source>
</reference>
<keyword evidence="2" id="KW-0812">Transmembrane</keyword>
<sequence>MTAVAEPDVKRPEEPTTPRPRFDRRRMAIPLLVALVLIVFTVVAALVESPDPSDPAYLSPESAQPDGGSVLAGELAAAGVTVERFTDATEGLAAAGDGTTVFLPAPAFLNTDQLYQLGDLVLTASDVTIVMVDPPRNQITPLGLDTSGGARIATRRLAPECDALATTAEADVGRQAYRPSETVAGAGEQWSLCFDGYLARAELTGLDVTVVGAGDPFGNAGMALPGNRTLALELLAGHDRLVWIDVHALATPAPAPQPSDYPDVEAPEPPPSVPIRWPEAGPTNPLYDAMPQWLWAGLVGLLVLGVMAALWRGRRLGPPVAEPLPASVPSAETVHGRARLYRRAYAYPQALRALRAGALRRIRPVLGLSSQADEATVVSRTAAHCGWSEPDVAAVLFRSEPRSEAELFHARHTLDALVAAVENSRPQGRDE</sequence>
<evidence type="ECO:0000256" key="1">
    <source>
        <dbReference type="SAM" id="MobiDB-lite"/>
    </source>
</evidence>
<evidence type="ECO:0000256" key="2">
    <source>
        <dbReference type="SAM" id="Phobius"/>
    </source>
</evidence>
<gene>
    <name evidence="4" type="ORF">LX16_3599</name>
</gene>
<feature type="region of interest" description="Disordered" evidence="1">
    <location>
        <begin position="1"/>
        <end position="21"/>
    </location>
</feature>
<keyword evidence="2" id="KW-1133">Transmembrane helix</keyword>